<organism evidence="2 3">
    <name type="scientific">Microtetraspora glauca</name>
    <dbReference type="NCBI Taxonomy" id="1996"/>
    <lineage>
        <taxon>Bacteria</taxon>
        <taxon>Bacillati</taxon>
        <taxon>Actinomycetota</taxon>
        <taxon>Actinomycetes</taxon>
        <taxon>Streptosporangiales</taxon>
        <taxon>Streptosporangiaceae</taxon>
        <taxon>Microtetraspora</taxon>
    </lineage>
</organism>
<name>A0ABV3GJ56_MICGL</name>
<keyword evidence="3" id="KW-1185">Reference proteome</keyword>
<reference evidence="2 3" key="1">
    <citation type="submission" date="2024-06" db="EMBL/GenBank/DDBJ databases">
        <title>The Natural Products Discovery Center: Release of the First 8490 Sequenced Strains for Exploring Actinobacteria Biosynthetic Diversity.</title>
        <authorList>
            <person name="Kalkreuter E."/>
            <person name="Kautsar S.A."/>
            <person name="Yang D."/>
            <person name="Bader C.D."/>
            <person name="Teijaro C.N."/>
            <person name="Fluegel L."/>
            <person name="Davis C.M."/>
            <person name="Simpson J.R."/>
            <person name="Lauterbach L."/>
            <person name="Steele A.D."/>
            <person name="Gui C."/>
            <person name="Meng S."/>
            <person name="Li G."/>
            <person name="Viehrig K."/>
            <person name="Ye F."/>
            <person name="Su P."/>
            <person name="Kiefer A.F."/>
            <person name="Nichols A."/>
            <person name="Cepeda A.J."/>
            <person name="Yan W."/>
            <person name="Fan B."/>
            <person name="Jiang Y."/>
            <person name="Adhikari A."/>
            <person name="Zheng C.-J."/>
            <person name="Schuster L."/>
            <person name="Cowan T.M."/>
            <person name="Smanski M.J."/>
            <person name="Chevrette M.G."/>
            <person name="De Carvalho L.P.S."/>
            <person name="Shen B."/>
        </authorList>
    </citation>
    <scope>NUCLEOTIDE SEQUENCE [LARGE SCALE GENOMIC DNA]</scope>
    <source>
        <strain evidence="2 3">NPDC050100</strain>
    </source>
</reference>
<evidence type="ECO:0000313" key="3">
    <source>
        <dbReference type="Proteomes" id="UP001551675"/>
    </source>
</evidence>
<dbReference type="RefSeq" id="WP_358136090.1">
    <property type="nucleotide sequence ID" value="NZ_JBFALK010000013.1"/>
</dbReference>
<keyword evidence="1" id="KW-0732">Signal</keyword>
<feature type="chain" id="PRO_5045454145" description="WxL domain-containing protein" evidence="1">
    <location>
        <begin position="21"/>
        <end position="185"/>
    </location>
</feature>
<accession>A0ABV3GJ56</accession>
<sequence>MMIRVGLPAVVLLALGSTVAAVTPPMGTTRSDVLTVAPLGKRQNDLTITVPGTRSLLSGFAGGQISRTLTTVQVSDTRGGGDWVATVSATNFTTGGGTLAETIPSSDIFYWSGPATATTGPGTFTPGQLHAAAAQSLNVSRTAFTHTDAGAAGNNTASWNPTIVVHVPVTALPGTYTGTVNHSVA</sequence>
<comment type="caution">
    <text evidence="2">The sequence shown here is derived from an EMBL/GenBank/DDBJ whole genome shotgun (WGS) entry which is preliminary data.</text>
</comment>
<feature type="signal peptide" evidence="1">
    <location>
        <begin position="1"/>
        <end position="20"/>
    </location>
</feature>
<protein>
    <recommendedName>
        <fullName evidence="4">WxL domain-containing protein</fullName>
    </recommendedName>
</protein>
<dbReference type="Proteomes" id="UP001551675">
    <property type="component" value="Unassembled WGS sequence"/>
</dbReference>
<evidence type="ECO:0008006" key="4">
    <source>
        <dbReference type="Google" id="ProtNLM"/>
    </source>
</evidence>
<gene>
    <name evidence="2" type="ORF">AB0I59_23810</name>
</gene>
<proteinExistence type="predicted"/>
<dbReference type="EMBL" id="JBFALK010000013">
    <property type="protein sequence ID" value="MEV0971649.1"/>
    <property type="molecule type" value="Genomic_DNA"/>
</dbReference>
<evidence type="ECO:0000256" key="1">
    <source>
        <dbReference type="SAM" id="SignalP"/>
    </source>
</evidence>
<evidence type="ECO:0000313" key="2">
    <source>
        <dbReference type="EMBL" id="MEV0971649.1"/>
    </source>
</evidence>